<dbReference type="InterPro" id="IPR000719">
    <property type="entry name" value="Prot_kinase_dom"/>
</dbReference>
<keyword evidence="13" id="KW-1185">Reference proteome</keyword>
<sequence>MDIYCTRPQCEQPLNSFSDLDDSNLLKTVHQRHCANCGMPLILDGRYLPNKLLQQGGFGMAFLGCDRRTPGLRRCVIKQLQINPSFNTEQLETATRLFHREAEVLEKLGEHPRIPRLFAFLELTAAASPPYNQQKFFYLVQEYIDGRNLQQELREKGKFTETEVIFVLREVAKILEFIHFQGSIHRDIKPSNIMRDAQGQIYAIDFGAVKQVVAETAKGAGVARNITCVFTPEYAPWEQRQGSAIYPSSDLYALAVTCLNLLTGKPPQELLDADTNDWIWRSPYLAVSDGLADVLDKMLRSNPTERYQSARDVLDALDDIYGIPVVSIAATSIPPESSAPVPQTLLLGTFEPEEPLLVGHVAAHNGMNGAHGMNGSNGAIEITQPPPNLPLRLEEAPMQIYTPPPVVEEKSAPQPKKKPLPLVKIGVVALLGIGAIALISKLLPPSGGSNFSESLAQRSSTGDRILLSVEGPRDTDRFKNLKRMGIEAIANKKYGEAVTNFQAALVENPNSPETRIYLNNALIGDKKSYTIAVSAPISRSLDRASEMLRGFAQAQSELNQAGGVNDPKIKLRVVDDSDDPKTIENLAADIAKQPEVLGIVGHNRNDVTVKAANIYNREKLAFIAPISTANDLTSAEKPYVFRTNGKADTIVQKLVDRLVDTDRKRKVAIFSVPTITYNDEFKNQFINKLTAKGGQIVGTFQFSTVSSTVSPSPAATPTATATFDAEAYLQQAKAAGAEAILLLPVGRSSREALRLLKIKAAKYPELVVISDTALYSVNTLRAGKAAEGLMMAVPWQESESTPQFSTGAEQLWNDRVNWATATSYNAVKAVGTAIKADNSPSRDSVMTALTKNEFMGASGRAQFTKGEPPDRYVLVKVAPTPPNYKYSSRTGYDFVPIE</sequence>
<dbReference type="Gene3D" id="3.30.200.20">
    <property type="entry name" value="Phosphorylase Kinase, domain 1"/>
    <property type="match status" value="1"/>
</dbReference>
<dbReference type="CDD" id="cd14014">
    <property type="entry name" value="STKc_PknB_like"/>
    <property type="match status" value="1"/>
</dbReference>
<dbReference type="GO" id="GO:0005524">
    <property type="term" value="F:ATP binding"/>
    <property type="evidence" value="ECO:0007669"/>
    <property type="project" value="UniProtKB-KW"/>
</dbReference>
<evidence type="ECO:0000256" key="9">
    <source>
        <dbReference type="ARBA" id="ARBA00047899"/>
    </source>
</evidence>
<evidence type="ECO:0000259" key="11">
    <source>
        <dbReference type="PROSITE" id="PS50011"/>
    </source>
</evidence>
<comment type="caution">
    <text evidence="12">The sequence shown here is derived from an EMBL/GenBank/DDBJ whole genome shotgun (WGS) entry which is preliminary data.</text>
</comment>
<dbReference type="OrthoDB" id="446586at2"/>
<dbReference type="GO" id="GO:0004674">
    <property type="term" value="F:protein serine/threonine kinase activity"/>
    <property type="evidence" value="ECO:0007669"/>
    <property type="project" value="UniProtKB-KW"/>
</dbReference>
<keyword evidence="4" id="KW-0808">Transferase</keyword>
<dbReference type="NCBIfam" id="NF045510">
    <property type="entry name" value="4Cys_prefix_kin"/>
    <property type="match status" value="1"/>
</dbReference>
<comment type="catalytic activity">
    <reaction evidence="10">
        <text>L-seryl-[protein] + ATP = O-phospho-L-seryl-[protein] + ADP + H(+)</text>
        <dbReference type="Rhea" id="RHEA:17989"/>
        <dbReference type="Rhea" id="RHEA-COMP:9863"/>
        <dbReference type="Rhea" id="RHEA-COMP:11604"/>
        <dbReference type="ChEBI" id="CHEBI:15378"/>
        <dbReference type="ChEBI" id="CHEBI:29999"/>
        <dbReference type="ChEBI" id="CHEBI:30616"/>
        <dbReference type="ChEBI" id="CHEBI:83421"/>
        <dbReference type="ChEBI" id="CHEBI:456216"/>
        <dbReference type="EC" id="2.7.11.1"/>
    </reaction>
</comment>
<dbReference type="SUPFAM" id="SSF53822">
    <property type="entry name" value="Periplasmic binding protein-like I"/>
    <property type="match status" value="1"/>
</dbReference>
<keyword evidence="3" id="KW-0723">Serine/threonine-protein kinase</keyword>
<gene>
    <name evidence="12" type="ORF">C7B77_16885</name>
</gene>
<proteinExistence type="inferred from homology"/>
<dbReference type="SUPFAM" id="SSF56112">
    <property type="entry name" value="Protein kinase-like (PK-like)"/>
    <property type="match status" value="1"/>
</dbReference>
<dbReference type="InterPro" id="IPR028081">
    <property type="entry name" value="Leu-bd"/>
</dbReference>
<dbReference type="Proteomes" id="UP000238937">
    <property type="component" value="Unassembled WGS sequence"/>
</dbReference>
<evidence type="ECO:0000256" key="1">
    <source>
        <dbReference type="ARBA" id="ARBA00010062"/>
    </source>
</evidence>
<keyword evidence="8" id="KW-0067">ATP-binding</keyword>
<feature type="domain" description="Protein kinase" evidence="11">
    <location>
        <begin position="47"/>
        <end position="321"/>
    </location>
</feature>
<accession>A0A2T1GBW6</accession>
<organism evidence="12 13">
    <name type="scientific">Chamaesiphon polymorphus CCALA 037</name>
    <dbReference type="NCBI Taxonomy" id="2107692"/>
    <lineage>
        <taxon>Bacteria</taxon>
        <taxon>Bacillati</taxon>
        <taxon>Cyanobacteriota</taxon>
        <taxon>Cyanophyceae</taxon>
        <taxon>Gomontiellales</taxon>
        <taxon>Chamaesiphonaceae</taxon>
        <taxon>Chamaesiphon</taxon>
    </lineage>
</organism>
<dbReference type="SMART" id="SM00220">
    <property type="entry name" value="S_TKc"/>
    <property type="match status" value="1"/>
</dbReference>
<evidence type="ECO:0000313" key="13">
    <source>
        <dbReference type="Proteomes" id="UP000238937"/>
    </source>
</evidence>
<dbReference type="PANTHER" id="PTHR24363">
    <property type="entry name" value="SERINE/THREONINE PROTEIN KINASE"/>
    <property type="match status" value="1"/>
</dbReference>
<keyword evidence="7" id="KW-0418">Kinase</keyword>
<dbReference type="InterPro" id="IPR028082">
    <property type="entry name" value="Peripla_BP_I"/>
</dbReference>
<dbReference type="PANTHER" id="PTHR24363:SF0">
    <property type="entry name" value="SERINE_THREONINE KINASE LIKE DOMAIN CONTAINING 1"/>
    <property type="match status" value="1"/>
</dbReference>
<keyword evidence="5" id="KW-0732">Signal</keyword>
<evidence type="ECO:0000256" key="7">
    <source>
        <dbReference type="ARBA" id="ARBA00022777"/>
    </source>
</evidence>
<dbReference type="EMBL" id="PVWO01000229">
    <property type="protein sequence ID" value="PSB54840.1"/>
    <property type="molecule type" value="Genomic_DNA"/>
</dbReference>
<evidence type="ECO:0000256" key="10">
    <source>
        <dbReference type="ARBA" id="ARBA00048679"/>
    </source>
</evidence>
<evidence type="ECO:0000256" key="4">
    <source>
        <dbReference type="ARBA" id="ARBA00022679"/>
    </source>
</evidence>
<dbReference type="Gene3D" id="3.40.50.2300">
    <property type="match status" value="2"/>
</dbReference>
<evidence type="ECO:0000256" key="3">
    <source>
        <dbReference type="ARBA" id="ARBA00022527"/>
    </source>
</evidence>
<reference evidence="12 13" key="1">
    <citation type="submission" date="2018-03" db="EMBL/GenBank/DDBJ databases">
        <title>The ancient ancestry and fast evolution of plastids.</title>
        <authorList>
            <person name="Moore K.R."/>
            <person name="Magnabosco C."/>
            <person name="Momper L."/>
            <person name="Gold D.A."/>
            <person name="Bosak T."/>
            <person name="Fournier G.P."/>
        </authorList>
    </citation>
    <scope>NUCLEOTIDE SEQUENCE [LARGE SCALE GENOMIC DNA]</scope>
    <source>
        <strain evidence="12 13">CCALA 037</strain>
    </source>
</reference>
<name>A0A2T1GBW6_9CYAN</name>
<dbReference type="Pfam" id="PF13458">
    <property type="entry name" value="Peripla_BP_6"/>
    <property type="match status" value="1"/>
</dbReference>
<evidence type="ECO:0000256" key="6">
    <source>
        <dbReference type="ARBA" id="ARBA00022741"/>
    </source>
</evidence>
<evidence type="ECO:0000256" key="5">
    <source>
        <dbReference type="ARBA" id="ARBA00022729"/>
    </source>
</evidence>
<evidence type="ECO:0000256" key="2">
    <source>
        <dbReference type="ARBA" id="ARBA00012513"/>
    </source>
</evidence>
<dbReference type="EC" id="2.7.11.1" evidence="2"/>
<evidence type="ECO:0000256" key="8">
    <source>
        <dbReference type="ARBA" id="ARBA00022840"/>
    </source>
</evidence>
<comment type="catalytic activity">
    <reaction evidence="9">
        <text>L-threonyl-[protein] + ATP = O-phospho-L-threonyl-[protein] + ADP + H(+)</text>
        <dbReference type="Rhea" id="RHEA:46608"/>
        <dbReference type="Rhea" id="RHEA-COMP:11060"/>
        <dbReference type="Rhea" id="RHEA-COMP:11605"/>
        <dbReference type="ChEBI" id="CHEBI:15378"/>
        <dbReference type="ChEBI" id="CHEBI:30013"/>
        <dbReference type="ChEBI" id="CHEBI:30616"/>
        <dbReference type="ChEBI" id="CHEBI:61977"/>
        <dbReference type="ChEBI" id="CHEBI:456216"/>
        <dbReference type="EC" id="2.7.11.1"/>
    </reaction>
</comment>
<dbReference type="InterPro" id="IPR011009">
    <property type="entry name" value="Kinase-like_dom_sf"/>
</dbReference>
<evidence type="ECO:0000313" key="12">
    <source>
        <dbReference type="EMBL" id="PSB54840.1"/>
    </source>
</evidence>
<comment type="similarity">
    <text evidence="1">Belongs to the leucine-binding protein family.</text>
</comment>
<dbReference type="Gene3D" id="1.10.510.10">
    <property type="entry name" value="Transferase(Phosphotransferase) domain 1"/>
    <property type="match status" value="1"/>
</dbReference>
<dbReference type="Pfam" id="PF00069">
    <property type="entry name" value="Pkinase"/>
    <property type="match status" value="1"/>
</dbReference>
<dbReference type="AlphaFoldDB" id="A0A2T1GBW6"/>
<dbReference type="PROSITE" id="PS50011">
    <property type="entry name" value="PROTEIN_KINASE_DOM"/>
    <property type="match status" value="1"/>
</dbReference>
<protein>
    <recommendedName>
        <fullName evidence="2">non-specific serine/threonine protein kinase</fullName>
        <ecNumber evidence="2">2.7.11.1</ecNumber>
    </recommendedName>
</protein>
<dbReference type="CDD" id="cd06268">
    <property type="entry name" value="PBP1_ABC_transporter_LIVBP-like"/>
    <property type="match status" value="1"/>
</dbReference>
<keyword evidence="6" id="KW-0547">Nucleotide-binding</keyword>